<reference evidence="1 2" key="1">
    <citation type="journal article" date="2016" name="Nat. Commun.">
        <title>Thousands of microbial genomes shed light on interconnected biogeochemical processes in an aquifer system.</title>
        <authorList>
            <person name="Anantharaman K."/>
            <person name="Brown C.T."/>
            <person name="Hug L.A."/>
            <person name="Sharon I."/>
            <person name="Castelle C.J."/>
            <person name="Probst A.J."/>
            <person name="Thomas B.C."/>
            <person name="Singh A."/>
            <person name="Wilkins M.J."/>
            <person name="Karaoz U."/>
            <person name="Brodie E.L."/>
            <person name="Williams K.H."/>
            <person name="Hubbard S.S."/>
            <person name="Banfield J.F."/>
        </authorList>
    </citation>
    <scope>NUCLEOTIDE SEQUENCE [LARGE SCALE GENOMIC DNA]</scope>
</reference>
<name>A0A1G2LSB1_9BACT</name>
<gene>
    <name evidence="1" type="ORF">A2909_00665</name>
</gene>
<accession>A0A1G2LSB1</accession>
<evidence type="ECO:0000313" key="2">
    <source>
        <dbReference type="Proteomes" id="UP000178302"/>
    </source>
</evidence>
<comment type="caution">
    <text evidence="1">The sequence shown here is derived from an EMBL/GenBank/DDBJ whole genome shotgun (WGS) entry which is preliminary data.</text>
</comment>
<dbReference type="InterPro" id="IPR043148">
    <property type="entry name" value="TagF_C"/>
</dbReference>
<evidence type="ECO:0000313" key="1">
    <source>
        <dbReference type="EMBL" id="OHA14520.1"/>
    </source>
</evidence>
<proteinExistence type="predicted"/>
<protein>
    <submittedName>
        <fullName evidence="1">Uncharacterized protein</fullName>
    </submittedName>
</protein>
<dbReference type="SUPFAM" id="SSF53756">
    <property type="entry name" value="UDP-Glycosyltransferase/glycogen phosphorylase"/>
    <property type="match status" value="1"/>
</dbReference>
<organism evidence="1 2">
    <name type="scientific">Candidatus Tagabacteria bacterium RIFCSPLOWO2_01_FULL_39_11</name>
    <dbReference type="NCBI Taxonomy" id="1802295"/>
    <lineage>
        <taxon>Bacteria</taxon>
        <taxon>Candidatus Tagaibacteriota</taxon>
    </lineage>
</organism>
<dbReference type="EMBL" id="MHQZ01000009">
    <property type="protein sequence ID" value="OHA14520.1"/>
    <property type="molecule type" value="Genomic_DNA"/>
</dbReference>
<dbReference type="AlphaFoldDB" id="A0A1G2LSB1"/>
<dbReference type="Gene3D" id="3.40.50.12580">
    <property type="match status" value="1"/>
</dbReference>
<sequence length="452" mass="51651">MKNQKTILVTVGISFVARNILRSDVLKTILEKSGAKIIAVLPAGAKWQFNDLASERVIFVGAKTPKQNILRKAFLWFCRNLVFTSTTYVLYGATVKGEPKRLSVFFRRLVARTFGRFRFLKNNMEKIDLFFFRQRPYKEIFEKYRSSLVFATNLLNDSLDGEILKEAKRRRIFTIGMPKSWDSFNKLFVHLKSDALFVWNEVVEEESISLQGYKKDNISVVGMPQNDNFVKRKGVIPRKDFLASIGFKEDRPLVLFGSGGEYAPEDNKILGVLVEAIKTGEIKANVLVRPYCGTPNAERYGEFGDLSFLRINSCPAERKEWGKKWALFDEDHFANSLAHADVLVTFASTLAVDASFFDTPVVLAGFDLEPKPRIKSIRRYYETKHYKNIIDTGGVRLALSKEDFIKFINGYLQNRDLDAEKRLILRDRIGGPSDGHVGERIGNIILKILQNF</sequence>
<dbReference type="Proteomes" id="UP000178302">
    <property type="component" value="Unassembled WGS sequence"/>
</dbReference>